<dbReference type="OMA" id="VINTWRD"/>
<organism evidence="1 2">
    <name type="scientific">Fusarium poae</name>
    <dbReference type="NCBI Taxonomy" id="36050"/>
    <lineage>
        <taxon>Eukaryota</taxon>
        <taxon>Fungi</taxon>
        <taxon>Dikarya</taxon>
        <taxon>Ascomycota</taxon>
        <taxon>Pezizomycotina</taxon>
        <taxon>Sordariomycetes</taxon>
        <taxon>Hypocreomycetidae</taxon>
        <taxon>Hypocreales</taxon>
        <taxon>Nectriaceae</taxon>
        <taxon>Fusarium</taxon>
    </lineage>
</organism>
<dbReference type="AlphaFoldDB" id="A0A1B8B4U1"/>
<sequence>MLPPLSLVYQVLSNPQSPPSTLPLQKQQKQDCYLLNLPADILQLIDKYLPYSGRVCTRLTCSALYNSLKNPINCPYYCEHLECLALICRHRPDCWLVETRPYIRDVLESDMPNPPNVRPETGCPSWSEEAIYLFQRGALMAEFKHVRLAIGYSQLETKTCQQARYLKLLLEPYKTVFKPDYMPGPLGKAMELGYFKQYPKVVSGRYLTFSQRRFINNRNYTPVELYKLGCFGACMHQYTKPERYEDFLARQSQAMWKRFTDDQTGPKGPNRRHPECSDPFYQCLRNAYYMHGIWFDDLCPWCLTEFSVCVTKSGDLVINTWRDLGNADTPMNNDWWNHLDYFPHARCDTGRNPWVIRTRYGNVDGGCLVF</sequence>
<gene>
    <name evidence="1" type="ORF">FPOA_01680</name>
</gene>
<proteinExistence type="predicted"/>
<evidence type="ECO:0000313" key="1">
    <source>
        <dbReference type="EMBL" id="OBS27737.1"/>
    </source>
</evidence>
<accession>A0A1B8B4U1</accession>
<comment type="caution">
    <text evidence="1">The sequence shown here is derived from an EMBL/GenBank/DDBJ whole genome shotgun (WGS) entry which is preliminary data.</text>
</comment>
<dbReference type="EMBL" id="LYXU01000001">
    <property type="protein sequence ID" value="OBS27737.1"/>
    <property type="molecule type" value="Genomic_DNA"/>
</dbReference>
<evidence type="ECO:0000313" key="2">
    <source>
        <dbReference type="Proteomes" id="UP000091967"/>
    </source>
</evidence>
<keyword evidence="2" id="KW-1185">Reference proteome</keyword>
<dbReference type="STRING" id="36050.A0A1B8B4U1"/>
<dbReference type="Proteomes" id="UP000091967">
    <property type="component" value="Unassembled WGS sequence"/>
</dbReference>
<reference evidence="1 2" key="1">
    <citation type="submission" date="2016-06" db="EMBL/GenBank/DDBJ databases">
        <title>Living apart together: crosstalk between the core and supernumerary genomes in a fungal plant pathogen.</title>
        <authorList>
            <person name="Vanheule A."/>
            <person name="Audenaert K."/>
            <person name="Warris S."/>
            <person name="Van De Geest H."/>
            <person name="Schijlen E."/>
            <person name="Hofte M."/>
            <person name="De Saeger S."/>
            <person name="Haesaert G."/>
            <person name="Waalwijk C."/>
            <person name="Van Der Lee T."/>
        </authorList>
    </citation>
    <scope>NUCLEOTIDE SEQUENCE [LARGE SCALE GENOMIC DNA]</scope>
    <source>
        <strain evidence="1 2">2516</strain>
    </source>
</reference>
<evidence type="ECO:0008006" key="3">
    <source>
        <dbReference type="Google" id="ProtNLM"/>
    </source>
</evidence>
<protein>
    <recommendedName>
        <fullName evidence="3">F-box domain-containing protein</fullName>
    </recommendedName>
</protein>
<name>A0A1B8B4U1_FUSPO</name>